<gene>
    <name evidence="7" type="ORF">A3A90_01185</name>
</gene>
<evidence type="ECO:0000259" key="6">
    <source>
        <dbReference type="SMART" id="SM01086"/>
    </source>
</evidence>
<dbReference type="GO" id="GO:0034605">
    <property type="term" value="P:cellular response to heat"/>
    <property type="evidence" value="ECO:0007669"/>
    <property type="project" value="TreeGrafter"/>
</dbReference>
<dbReference type="GO" id="GO:0016887">
    <property type="term" value="F:ATP hydrolysis activity"/>
    <property type="evidence" value="ECO:0007669"/>
    <property type="project" value="InterPro"/>
</dbReference>
<proteinExistence type="predicted"/>
<accession>A0A1G2TVY1</accession>
<dbReference type="SUPFAM" id="SSF52540">
    <property type="entry name" value="P-loop containing nucleoside triphosphate hydrolases"/>
    <property type="match status" value="2"/>
</dbReference>
<dbReference type="Pfam" id="PF07724">
    <property type="entry name" value="AAA_2"/>
    <property type="match status" value="1"/>
</dbReference>
<keyword evidence="4" id="KW-1133">Transmembrane helix</keyword>
<evidence type="ECO:0000256" key="2">
    <source>
        <dbReference type="ARBA" id="ARBA00022840"/>
    </source>
</evidence>
<dbReference type="CDD" id="cd19499">
    <property type="entry name" value="RecA-like_ClpB_Hsp104-like"/>
    <property type="match status" value="1"/>
</dbReference>
<dbReference type="InterPro" id="IPR050130">
    <property type="entry name" value="ClpA_ClpB"/>
</dbReference>
<evidence type="ECO:0000256" key="4">
    <source>
        <dbReference type="SAM" id="Phobius"/>
    </source>
</evidence>
<dbReference type="PANTHER" id="PTHR11638:SF18">
    <property type="entry name" value="HEAT SHOCK PROTEIN 104"/>
    <property type="match status" value="1"/>
</dbReference>
<organism evidence="7 8">
    <name type="scientific">Candidatus Zambryskibacteria bacterium RIFCSPLOWO2_01_FULL_35_19</name>
    <dbReference type="NCBI Taxonomy" id="1802757"/>
    <lineage>
        <taxon>Bacteria</taxon>
        <taxon>Candidatus Zambryskiibacteriota</taxon>
    </lineage>
</organism>
<dbReference type="InterPro" id="IPR027417">
    <property type="entry name" value="P-loop_NTPase"/>
</dbReference>
<dbReference type="SMART" id="SM00382">
    <property type="entry name" value="AAA"/>
    <property type="match status" value="1"/>
</dbReference>
<feature type="transmembrane region" description="Helical" evidence="4">
    <location>
        <begin position="60"/>
        <end position="78"/>
    </location>
</feature>
<dbReference type="Proteomes" id="UP000178404">
    <property type="component" value="Unassembled WGS sequence"/>
</dbReference>
<evidence type="ECO:0000313" key="7">
    <source>
        <dbReference type="EMBL" id="OHB01447.1"/>
    </source>
</evidence>
<dbReference type="Gene3D" id="3.40.50.300">
    <property type="entry name" value="P-loop containing nucleotide triphosphate hydrolases"/>
    <property type="match status" value="2"/>
</dbReference>
<dbReference type="SMART" id="SM01086">
    <property type="entry name" value="ClpB_D2-small"/>
    <property type="match status" value="1"/>
</dbReference>
<dbReference type="InterPro" id="IPR019489">
    <property type="entry name" value="Clp_ATPase_C"/>
</dbReference>
<dbReference type="EMBL" id="MHWA01000014">
    <property type="protein sequence ID" value="OHB01447.1"/>
    <property type="molecule type" value="Genomic_DNA"/>
</dbReference>
<dbReference type="PRINTS" id="PR00300">
    <property type="entry name" value="CLPPROTEASEA"/>
</dbReference>
<name>A0A1G2TVY1_9BACT</name>
<dbReference type="InterPro" id="IPR003959">
    <property type="entry name" value="ATPase_AAA_core"/>
</dbReference>
<evidence type="ECO:0000259" key="5">
    <source>
        <dbReference type="SMART" id="SM00382"/>
    </source>
</evidence>
<keyword evidence="2" id="KW-0067">ATP-binding</keyword>
<keyword evidence="1" id="KW-0547">Nucleotide-binding</keyword>
<dbReference type="PANTHER" id="PTHR11638">
    <property type="entry name" value="ATP-DEPENDENT CLP PROTEASE"/>
    <property type="match status" value="1"/>
</dbReference>
<keyword evidence="4" id="KW-0472">Membrane</keyword>
<dbReference type="Gene3D" id="1.10.8.60">
    <property type="match status" value="1"/>
</dbReference>
<evidence type="ECO:0008006" key="9">
    <source>
        <dbReference type="Google" id="ProtNLM"/>
    </source>
</evidence>
<feature type="domain" description="AAA+ ATPase" evidence="5">
    <location>
        <begin position="551"/>
        <end position="721"/>
    </location>
</feature>
<comment type="caution">
    <text evidence="7">The sequence shown here is derived from an EMBL/GenBank/DDBJ whole genome shotgun (WGS) entry which is preliminary data.</text>
</comment>
<dbReference type="AlphaFoldDB" id="A0A1G2TVY1"/>
<dbReference type="GO" id="GO:0005524">
    <property type="term" value="F:ATP binding"/>
    <property type="evidence" value="ECO:0007669"/>
    <property type="project" value="UniProtKB-KW"/>
</dbReference>
<evidence type="ECO:0000256" key="3">
    <source>
        <dbReference type="ARBA" id="ARBA00023186"/>
    </source>
</evidence>
<sequence>MTFKELKKISRPHYYPLSLDRFFPKITRSVLRKGSALIALVSFALSFDSLPLYFGKADGMFFIFVFIYLALSFLEFFYKSMSGEGLSVRINENIIDNNKQIDYLLSGLLYITNDIDVTKALFENKVTLEIFQRLGIRKESIKDFIYSDRSSIIASSLNFGDETISLLDYMEIIYNADKSLESFLSQNSINKKEFLGAISWIMKKENKLLRKERFWSRENLGTIPSIGTSWSYGVATDLGKFGVPFEKTVDISLFDVENNYREREVTTLEGILERRKEANAIIIDDDEKVARDIVGRLLKKIKLGVSLPFLEHKDIIELDANSLLAVYKNKGDFEAEFLKILNQSVSAGNVILYIRNLAEFLSSSKNIGTNLGSLLSPYLNSNNLQVVTSATNADFHFFIETNSDLLGKFERIIPDVAGVEASVNVLLEQMTTIEKEYGFIFSYPAILTLADAADRFVTYGEMPGKAIDMMIEIAPWASERNIAVLGEEDTHLFVSEKTGIVSGTVKEKEAQKIEHLEKLLHRRVVGQDEAVNSVADSIRRSRSGINNPKKIISSFLFIGPTGVGKTEVSKALAESFFGDENKMIRFDMSEYNGPEATSQLIGDFTMNKSGLLATKIRDNPYGVLLLDEFEKASPDVLDLFLQILDEGLFTDALGRQVNCRNLIIIATSNAGSSLIWETIKSGKNLARSKDLIINSIIKDKIFRPELLNRFDGVIFFHPLQKIELESIARLGLQKLVKRLKEQSIELVINEDVINFLVEKGSDPEFGGRSINRAIQNEIENLVAKKIISGESKAGSKIEIKREELSS</sequence>
<keyword evidence="3" id="KW-0143">Chaperone</keyword>
<dbReference type="InterPro" id="IPR003593">
    <property type="entry name" value="AAA+_ATPase"/>
</dbReference>
<reference evidence="7 8" key="1">
    <citation type="journal article" date="2016" name="Nat. Commun.">
        <title>Thousands of microbial genomes shed light on interconnected biogeochemical processes in an aquifer system.</title>
        <authorList>
            <person name="Anantharaman K."/>
            <person name="Brown C.T."/>
            <person name="Hug L.A."/>
            <person name="Sharon I."/>
            <person name="Castelle C.J."/>
            <person name="Probst A.J."/>
            <person name="Thomas B.C."/>
            <person name="Singh A."/>
            <person name="Wilkins M.J."/>
            <person name="Karaoz U."/>
            <person name="Brodie E.L."/>
            <person name="Williams K.H."/>
            <person name="Hubbard S.S."/>
            <person name="Banfield J.F."/>
        </authorList>
    </citation>
    <scope>NUCLEOTIDE SEQUENCE [LARGE SCALE GENOMIC DNA]</scope>
</reference>
<evidence type="ECO:0000313" key="8">
    <source>
        <dbReference type="Proteomes" id="UP000178404"/>
    </source>
</evidence>
<evidence type="ECO:0000256" key="1">
    <source>
        <dbReference type="ARBA" id="ARBA00022741"/>
    </source>
</evidence>
<keyword evidence="4" id="KW-0812">Transmembrane</keyword>
<dbReference type="GO" id="GO:0005737">
    <property type="term" value="C:cytoplasm"/>
    <property type="evidence" value="ECO:0007669"/>
    <property type="project" value="TreeGrafter"/>
</dbReference>
<feature type="domain" description="Clp ATPase C-terminal" evidence="6">
    <location>
        <begin position="719"/>
        <end position="806"/>
    </location>
</feature>
<dbReference type="InterPro" id="IPR001270">
    <property type="entry name" value="ClpA/B"/>
</dbReference>
<dbReference type="Pfam" id="PF10431">
    <property type="entry name" value="ClpB_D2-small"/>
    <property type="match status" value="1"/>
</dbReference>
<protein>
    <recommendedName>
        <fullName evidence="9">Sigma-54 factor interaction domain-containing protein</fullName>
    </recommendedName>
</protein>